<feature type="non-terminal residue" evidence="1">
    <location>
        <position position="37"/>
    </location>
</feature>
<accession>A0A382AL58</accession>
<organism evidence="1">
    <name type="scientific">marine metagenome</name>
    <dbReference type="NCBI Taxonomy" id="408172"/>
    <lineage>
        <taxon>unclassified sequences</taxon>
        <taxon>metagenomes</taxon>
        <taxon>ecological metagenomes</taxon>
    </lineage>
</organism>
<evidence type="ECO:0000313" key="1">
    <source>
        <dbReference type="EMBL" id="SVB01753.1"/>
    </source>
</evidence>
<dbReference type="EMBL" id="UINC01025694">
    <property type="protein sequence ID" value="SVB01753.1"/>
    <property type="molecule type" value="Genomic_DNA"/>
</dbReference>
<protein>
    <submittedName>
        <fullName evidence="1">Uncharacterized protein</fullName>
    </submittedName>
</protein>
<dbReference type="AlphaFoldDB" id="A0A382AL58"/>
<gene>
    <name evidence="1" type="ORF">METZ01_LOCUS154607</name>
</gene>
<sequence length="37" mass="3996">VALSCLLRQDSIARPPLPHFAPKAKRGIYLFMSGGPS</sequence>
<name>A0A382AL58_9ZZZZ</name>
<proteinExistence type="predicted"/>
<reference evidence="1" key="1">
    <citation type="submission" date="2018-05" db="EMBL/GenBank/DDBJ databases">
        <authorList>
            <person name="Lanie J.A."/>
            <person name="Ng W.-L."/>
            <person name="Kazmierczak K.M."/>
            <person name="Andrzejewski T.M."/>
            <person name="Davidsen T.M."/>
            <person name="Wayne K.J."/>
            <person name="Tettelin H."/>
            <person name="Glass J.I."/>
            <person name="Rusch D."/>
            <person name="Podicherti R."/>
            <person name="Tsui H.-C.T."/>
            <person name="Winkler M.E."/>
        </authorList>
    </citation>
    <scope>NUCLEOTIDE SEQUENCE</scope>
</reference>
<feature type="non-terminal residue" evidence="1">
    <location>
        <position position="1"/>
    </location>
</feature>